<comment type="caution">
    <text evidence="9">Lacks conserved residue(s) required for the propagation of feature annotation.</text>
</comment>
<dbReference type="GO" id="GO:0015420">
    <property type="term" value="F:ABC-type vitamin B12 transporter activity"/>
    <property type="evidence" value="ECO:0007669"/>
    <property type="project" value="UniProtKB-UniRule"/>
</dbReference>
<protein>
    <recommendedName>
        <fullName evidence="9">Cobalamin biosynthesis protein CobD</fullName>
    </recommendedName>
</protein>
<gene>
    <name evidence="9 10" type="primary">cobD</name>
    <name evidence="10" type="ORF">FZ040_09695</name>
</gene>
<name>A0A5D6VZW1_9FIRM</name>
<proteinExistence type="inferred from homology"/>
<dbReference type="GO" id="GO:0005886">
    <property type="term" value="C:plasma membrane"/>
    <property type="evidence" value="ECO:0007669"/>
    <property type="project" value="UniProtKB-SubCell"/>
</dbReference>
<comment type="subcellular location">
    <subcellularLocation>
        <location evidence="1 9">Cell membrane</location>
        <topology evidence="1 9">Multi-pass membrane protein</topology>
    </subcellularLocation>
</comment>
<comment type="caution">
    <text evidence="10">The sequence shown here is derived from an EMBL/GenBank/DDBJ whole genome shotgun (WGS) entry which is preliminary data.</text>
</comment>
<dbReference type="AlphaFoldDB" id="A0A5D6VZW1"/>
<keyword evidence="8 9" id="KW-0472">Membrane</keyword>
<comment type="pathway">
    <text evidence="2 9">Cofactor biosynthesis; adenosylcobalamin biosynthesis.</text>
</comment>
<keyword evidence="6 9" id="KW-0812">Transmembrane</keyword>
<evidence type="ECO:0000256" key="3">
    <source>
        <dbReference type="ARBA" id="ARBA00006263"/>
    </source>
</evidence>
<evidence type="ECO:0000256" key="8">
    <source>
        <dbReference type="ARBA" id="ARBA00023136"/>
    </source>
</evidence>
<sequence>MMTAIIAFLVDTIIGDPNSRWHPVVLMGKLIGALEKWFYQKEDSDGKKFTMGAMLVLITLLVTYEAAAAVMMLSYRIPWSYGSAVAGGILLSFTISPKSLAKAGKGIYTLLILGQLEEARKKVGWIVGRDTENLDDAEIARATVETIAENTVDGIIAPLFFFVIGGVPLAVLYRAANTMDSMIGYKNDKYLYFGRAAAKLDDVLNYIPARITGVLFIFAACVLGFDYKNAYRVMLRDAEKHPSPNGGYAEATVAGALHIRLGGVNSYFGKKHFRAYMGDVIEMIAPKHIMECIRMMYTVTVMFILIVYAMFGL</sequence>
<reference evidence="10 11" key="1">
    <citation type="submission" date="2019-08" db="EMBL/GenBank/DDBJ databases">
        <title>Selenomonas sp. mPRGC5 and Selenomonas sp. mPRGC8 isolated from ruminal fluid of dairy goat (Capra hircus).</title>
        <authorList>
            <person name="Poothong S."/>
            <person name="Nuengjamnong C."/>
            <person name="Tanasupawat S."/>
        </authorList>
    </citation>
    <scope>NUCLEOTIDE SEQUENCE [LARGE SCALE GENOMIC DNA]</scope>
    <source>
        <strain evidence="11">mPRGC5</strain>
    </source>
</reference>
<evidence type="ECO:0000256" key="2">
    <source>
        <dbReference type="ARBA" id="ARBA00004953"/>
    </source>
</evidence>
<keyword evidence="5 9" id="KW-0169">Cobalamin biosynthesis</keyword>
<feature type="transmembrane region" description="Helical" evidence="9">
    <location>
        <begin position="49"/>
        <end position="73"/>
    </location>
</feature>
<comment type="similarity">
    <text evidence="3 9">Belongs to the CobD/CbiB family.</text>
</comment>
<evidence type="ECO:0000256" key="5">
    <source>
        <dbReference type="ARBA" id="ARBA00022573"/>
    </source>
</evidence>
<evidence type="ECO:0000313" key="10">
    <source>
        <dbReference type="EMBL" id="TYZ21663.1"/>
    </source>
</evidence>
<accession>A0A5D6VZW1</accession>
<comment type="function">
    <text evidence="9">Converts cobyric acid to cobinamide by the addition of aminopropanol on the F carboxylic group.</text>
</comment>
<dbReference type="HAMAP" id="MF_00024">
    <property type="entry name" value="CobD_CbiB"/>
    <property type="match status" value="1"/>
</dbReference>
<evidence type="ECO:0000256" key="6">
    <source>
        <dbReference type="ARBA" id="ARBA00022692"/>
    </source>
</evidence>
<evidence type="ECO:0000256" key="1">
    <source>
        <dbReference type="ARBA" id="ARBA00004651"/>
    </source>
</evidence>
<dbReference type="UniPathway" id="UPA00148"/>
<feature type="transmembrane region" description="Helical" evidence="9">
    <location>
        <begin position="207"/>
        <end position="227"/>
    </location>
</feature>
<dbReference type="RefSeq" id="WP_149171792.1">
    <property type="nucleotide sequence ID" value="NZ_VTOY01000008.1"/>
</dbReference>
<dbReference type="GO" id="GO:0048472">
    <property type="term" value="F:threonine-phosphate decarboxylase activity"/>
    <property type="evidence" value="ECO:0007669"/>
    <property type="project" value="InterPro"/>
</dbReference>
<dbReference type="EMBL" id="VTOY01000008">
    <property type="protein sequence ID" value="TYZ21663.1"/>
    <property type="molecule type" value="Genomic_DNA"/>
</dbReference>
<keyword evidence="4 9" id="KW-1003">Cell membrane</keyword>
<dbReference type="Proteomes" id="UP000323646">
    <property type="component" value="Unassembled WGS sequence"/>
</dbReference>
<dbReference type="PANTHER" id="PTHR34308:SF1">
    <property type="entry name" value="COBALAMIN BIOSYNTHESIS PROTEIN CBIB"/>
    <property type="match status" value="1"/>
</dbReference>
<evidence type="ECO:0000256" key="4">
    <source>
        <dbReference type="ARBA" id="ARBA00022475"/>
    </source>
</evidence>
<dbReference type="PANTHER" id="PTHR34308">
    <property type="entry name" value="COBALAMIN BIOSYNTHESIS PROTEIN CBIB"/>
    <property type="match status" value="1"/>
</dbReference>
<evidence type="ECO:0000313" key="11">
    <source>
        <dbReference type="Proteomes" id="UP000323646"/>
    </source>
</evidence>
<dbReference type="Pfam" id="PF03186">
    <property type="entry name" value="CobD_Cbib"/>
    <property type="match status" value="1"/>
</dbReference>
<feature type="transmembrane region" description="Helical" evidence="9">
    <location>
        <begin position="292"/>
        <end position="311"/>
    </location>
</feature>
<dbReference type="InterPro" id="IPR004485">
    <property type="entry name" value="Cobalamin_biosynth_CobD/CbiB"/>
</dbReference>
<feature type="transmembrane region" description="Helical" evidence="9">
    <location>
        <begin position="155"/>
        <end position="176"/>
    </location>
</feature>
<organism evidence="10 11">
    <name type="scientific">Selenomonas ruminis</name>
    <dbReference type="NCBI Taxonomy" id="2593411"/>
    <lineage>
        <taxon>Bacteria</taxon>
        <taxon>Bacillati</taxon>
        <taxon>Bacillota</taxon>
        <taxon>Negativicutes</taxon>
        <taxon>Selenomonadales</taxon>
        <taxon>Selenomonadaceae</taxon>
        <taxon>Selenomonas</taxon>
    </lineage>
</organism>
<dbReference type="OrthoDB" id="9811967at2"/>
<evidence type="ECO:0000256" key="7">
    <source>
        <dbReference type="ARBA" id="ARBA00022989"/>
    </source>
</evidence>
<keyword evidence="11" id="KW-1185">Reference proteome</keyword>
<evidence type="ECO:0000256" key="9">
    <source>
        <dbReference type="HAMAP-Rule" id="MF_00024"/>
    </source>
</evidence>
<dbReference type="GO" id="GO:0009236">
    <property type="term" value="P:cobalamin biosynthetic process"/>
    <property type="evidence" value="ECO:0007669"/>
    <property type="project" value="UniProtKB-UniRule"/>
</dbReference>
<dbReference type="NCBIfam" id="TIGR00380">
    <property type="entry name" value="cobal_cbiB"/>
    <property type="match status" value="1"/>
</dbReference>
<keyword evidence="7 9" id="KW-1133">Transmembrane helix</keyword>